<reference evidence="1" key="1">
    <citation type="submission" date="2019-08" db="EMBL/GenBank/DDBJ databases">
        <authorList>
            <person name="Kucharzyk K."/>
            <person name="Murdoch R.W."/>
            <person name="Higgins S."/>
            <person name="Loffler F."/>
        </authorList>
    </citation>
    <scope>NUCLEOTIDE SEQUENCE</scope>
</reference>
<comment type="caution">
    <text evidence="1">The sequence shown here is derived from an EMBL/GenBank/DDBJ whole genome shotgun (WGS) entry which is preliminary data.</text>
</comment>
<protein>
    <submittedName>
        <fullName evidence="1">Uncharacterized protein</fullName>
    </submittedName>
</protein>
<accession>A0A645A939</accession>
<gene>
    <name evidence="1" type="ORF">SDC9_94082</name>
</gene>
<evidence type="ECO:0000313" key="1">
    <source>
        <dbReference type="EMBL" id="MPM47373.1"/>
    </source>
</evidence>
<proteinExistence type="predicted"/>
<name>A0A645A939_9ZZZZ</name>
<organism evidence="1">
    <name type="scientific">bioreactor metagenome</name>
    <dbReference type="NCBI Taxonomy" id="1076179"/>
    <lineage>
        <taxon>unclassified sequences</taxon>
        <taxon>metagenomes</taxon>
        <taxon>ecological metagenomes</taxon>
    </lineage>
</organism>
<dbReference type="EMBL" id="VSSQ01011653">
    <property type="protein sequence ID" value="MPM47373.1"/>
    <property type="molecule type" value="Genomic_DNA"/>
</dbReference>
<dbReference type="AlphaFoldDB" id="A0A645A939"/>
<sequence length="69" mass="7876">MKASLQVPAVHNRRSLAGRSIPGNECVDTQVIPGQPMQKLFRILLYDQMNQVVSSQWVRHGDVDYKLVR</sequence>